<dbReference type="Pfam" id="PF01323">
    <property type="entry name" value="DSBA"/>
    <property type="match status" value="1"/>
</dbReference>
<gene>
    <name evidence="2" type="ORF">K435DRAFT_652692</name>
</gene>
<dbReference type="EMBL" id="ML179073">
    <property type="protein sequence ID" value="THV02882.1"/>
    <property type="molecule type" value="Genomic_DNA"/>
</dbReference>
<protein>
    <recommendedName>
        <fullName evidence="1">DSBA-like thioredoxin domain-containing protein</fullName>
    </recommendedName>
</protein>
<feature type="domain" description="DSBA-like thioredoxin" evidence="1">
    <location>
        <begin position="14"/>
        <end position="164"/>
    </location>
</feature>
<dbReference type="SUPFAM" id="SSF52833">
    <property type="entry name" value="Thioredoxin-like"/>
    <property type="match status" value="1"/>
</dbReference>
<keyword evidence="3" id="KW-1185">Reference proteome</keyword>
<dbReference type="InterPro" id="IPR001853">
    <property type="entry name" value="DSBA-like_thioredoxin_dom"/>
</dbReference>
<reference evidence="2 3" key="1">
    <citation type="journal article" date="2019" name="Nat. Ecol. Evol.">
        <title>Megaphylogeny resolves global patterns of mushroom evolution.</title>
        <authorList>
            <person name="Varga T."/>
            <person name="Krizsan K."/>
            <person name="Foldi C."/>
            <person name="Dima B."/>
            <person name="Sanchez-Garcia M."/>
            <person name="Sanchez-Ramirez S."/>
            <person name="Szollosi G.J."/>
            <person name="Szarkandi J.G."/>
            <person name="Papp V."/>
            <person name="Albert L."/>
            <person name="Andreopoulos W."/>
            <person name="Angelini C."/>
            <person name="Antonin V."/>
            <person name="Barry K.W."/>
            <person name="Bougher N.L."/>
            <person name="Buchanan P."/>
            <person name="Buyck B."/>
            <person name="Bense V."/>
            <person name="Catcheside P."/>
            <person name="Chovatia M."/>
            <person name="Cooper J."/>
            <person name="Damon W."/>
            <person name="Desjardin D."/>
            <person name="Finy P."/>
            <person name="Geml J."/>
            <person name="Haridas S."/>
            <person name="Hughes K."/>
            <person name="Justo A."/>
            <person name="Karasinski D."/>
            <person name="Kautmanova I."/>
            <person name="Kiss B."/>
            <person name="Kocsube S."/>
            <person name="Kotiranta H."/>
            <person name="LaButti K.M."/>
            <person name="Lechner B.E."/>
            <person name="Liimatainen K."/>
            <person name="Lipzen A."/>
            <person name="Lukacs Z."/>
            <person name="Mihaltcheva S."/>
            <person name="Morgado L.N."/>
            <person name="Niskanen T."/>
            <person name="Noordeloos M.E."/>
            <person name="Ohm R.A."/>
            <person name="Ortiz-Santana B."/>
            <person name="Ovrebo C."/>
            <person name="Racz N."/>
            <person name="Riley R."/>
            <person name="Savchenko A."/>
            <person name="Shiryaev A."/>
            <person name="Soop K."/>
            <person name="Spirin V."/>
            <person name="Szebenyi C."/>
            <person name="Tomsovsky M."/>
            <person name="Tulloss R.E."/>
            <person name="Uehling J."/>
            <person name="Grigoriev I.V."/>
            <person name="Vagvolgyi C."/>
            <person name="Papp T."/>
            <person name="Martin F.M."/>
            <person name="Miettinen O."/>
            <person name="Hibbett D.S."/>
            <person name="Nagy L.G."/>
        </authorList>
    </citation>
    <scope>NUCLEOTIDE SEQUENCE [LARGE SCALE GENOMIC DNA]</scope>
    <source>
        <strain evidence="2 3">CBS 962.96</strain>
    </source>
</reference>
<dbReference type="PANTHER" id="PTHR13887">
    <property type="entry name" value="GLUTATHIONE S-TRANSFERASE KAPPA"/>
    <property type="match status" value="1"/>
</dbReference>
<evidence type="ECO:0000313" key="2">
    <source>
        <dbReference type="EMBL" id="THV02882.1"/>
    </source>
</evidence>
<evidence type="ECO:0000313" key="3">
    <source>
        <dbReference type="Proteomes" id="UP000297245"/>
    </source>
</evidence>
<dbReference type="OrthoDB" id="1930760at2759"/>
<dbReference type="AlphaFoldDB" id="A0A4S8MJR0"/>
<name>A0A4S8MJR0_DENBC</name>
<organism evidence="2 3">
    <name type="scientific">Dendrothele bispora (strain CBS 962.96)</name>
    <dbReference type="NCBI Taxonomy" id="1314807"/>
    <lineage>
        <taxon>Eukaryota</taxon>
        <taxon>Fungi</taxon>
        <taxon>Dikarya</taxon>
        <taxon>Basidiomycota</taxon>
        <taxon>Agaricomycotina</taxon>
        <taxon>Agaricomycetes</taxon>
        <taxon>Agaricomycetidae</taxon>
        <taxon>Agaricales</taxon>
        <taxon>Agaricales incertae sedis</taxon>
        <taxon>Dendrothele</taxon>
    </lineage>
</organism>
<dbReference type="GO" id="GO:0016491">
    <property type="term" value="F:oxidoreductase activity"/>
    <property type="evidence" value="ECO:0007669"/>
    <property type="project" value="InterPro"/>
</dbReference>
<proteinExistence type="predicted"/>
<evidence type="ECO:0000259" key="1">
    <source>
        <dbReference type="Pfam" id="PF01323"/>
    </source>
</evidence>
<accession>A0A4S8MJR0</accession>
<dbReference type="PANTHER" id="PTHR13887:SF41">
    <property type="entry name" value="THIOREDOXIN SUPERFAMILY PROTEIN"/>
    <property type="match status" value="1"/>
</dbReference>
<dbReference type="InterPro" id="IPR036249">
    <property type="entry name" value="Thioredoxin-like_sf"/>
</dbReference>
<sequence length="213" mass="23977">MSAFNRKVKLTVINDIICPNCGIGQHELLSAISYCQEVLHLPLTFEVEFMPFRLIPTTLLDENTKVPKDEFFTGTFGKEKYDALQGAIAKWADEKKIPIAFKGMMSQSTRAHRLSRKAYLVGGQEKQLPLLCALFKAFLEDGKDIADPNVLSDIAQEVGVFSKEEVRLLCVSLTLRLFTYPVRHSLSSSRMNSKLKSTICVTKQDQRASLVFL</sequence>
<dbReference type="Gene3D" id="3.40.30.10">
    <property type="entry name" value="Glutaredoxin"/>
    <property type="match status" value="1"/>
</dbReference>
<dbReference type="Proteomes" id="UP000297245">
    <property type="component" value="Unassembled WGS sequence"/>
</dbReference>